<gene>
    <name evidence="1" type="ORF">SAMN05421736_10679</name>
</gene>
<dbReference type="AlphaFoldDB" id="A0A1H3QBL8"/>
<dbReference type="EMBL" id="FNPI01000006">
    <property type="protein sequence ID" value="SDZ10089.1"/>
    <property type="molecule type" value="Genomic_DNA"/>
</dbReference>
<keyword evidence="2" id="KW-1185">Reference proteome</keyword>
<sequence length="57" mass="6357">MFFPFLDTSEAMSHTSPRSCELFHCVIARAGTWIDINAILAEEETMSEAAAFFSGRL</sequence>
<dbReference type="STRING" id="1503961.SAMN05421736_10679"/>
<evidence type="ECO:0000313" key="2">
    <source>
        <dbReference type="Proteomes" id="UP000198935"/>
    </source>
</evidence>
<protein>
    <submittedName>
        <fullName evidence="1">Uncharacterized protein</fullName>
    </submittedName>
</protein>
<organism evidence="1 2">
    <name type="scientific">Evansella caseinilytica</name>
    <dbReference type="NCBI Taxonomy" id="1503961"/>
    <lineage>
        <taxon>Bacteria</taxon>
        <taxon>Bacillati</taxon>
        <taxon>Bacillota</taxon>
        <taxon>Bacilli</taxon>
        <taxon>Bacillales</taxon>
        <taxon>Bacillaceae</taxon>
        <taxon>Evansella</taxon>
    </lineage>
</organism>
<reference evidence="2" key="1">
    <citation type="submission" date="2016-10" db="EMBL/GenBank/DDBJ databases">
        <authorList>
            <person name="Varghese N."/>
            <person name="Submissions S."/>
        </authorList>
    </citation>
    <scope>NUCLEOTIDE SEQUENCE [LARGE SCALE GENOMIC DNA]</scope>
    <source>
        <strain evidence="2">SP</strain>
    </source>
</reference>
<proteinExistence type="predicted"/>
<accession>A0A1H3QBL8</accession>
<name>A0A1H3QBL8_9BACI</name>
<dbReference type="Proteomes" id="UP000198935">
    <property type="component" value="Unassembled WGS sequence"/>
</dbReference>
<evidence type="ECO:0000313" key="1">
    <source>
        <dbReference type="EMBL" id="SDZ10089.1"/>
    </source>
</evidence>